<feature type="compositionally biased region" description="Basic residues" evidence="1">
    <location>
        <begin position="176"/>
        <end position="192"/>
    </location>
</feature>
<reference evidence="2 3" key="1">
    <citation type="journal article" date="2018" name="Mol. Biol. Evol.">
        <title>Broad Genomic Sampling Reveals a Smut Pathogenic Ancestry of the Fungal Clade Ustilaginomycotina.</title>
        <authorList>
            <person name="Kijpornyongpan T."/>
            <person name="Mondo S.J."/>
            <person name="Barry K."/>
            <person name="Sandor L."/>
            <person name="Lee J."/>
            <person name="Lipzen A."/>
            <person name="Pangilinan J."/>
            <person name="LaButti K."/>
            <person name="Hainaut M."/>
            <person name="Henrissat B."/>
            <person name="Grigoriev I.V."/>
            <person name="Spatafora J.W."/>
            <person name="Aime M.C."/>
        </authorList>
    </citation>
    <scope>NUCLEOTIDE SEQUENCE [LARGE SCALE GENOMIC DNA]</scope>
    <source>
        <strain evidence="2 3">MCA 4186</strain>
    </source>
</reference>
<dbReference type="GeneID" id="37267690"/>
<feature type="region of interest" description="Disordered" evidence="1">
    <location>
        <begin position="31"/>
        <end position="236"/>
    </location>
</feature>
<dbReference type="GO" id="GO:0072344">
    <property type="term" value="P:rescue of stalled ribosome"/>
    <property type="evidence" value="ECO:0007669"/>
    <property type="project" value="TreeGrafter"/>
</dbReference>
<organism evidence="2 3">
    <name type="scientific">Tilletiopsis washingtonensis</name>
    <dbReference type="NCBI Taxonomy" id="58919"/>
    <lineage>
        <taxon>Eukaryota</taxon>
        <taxon>Fungi</taxon>
        <taxon>Dikarya</taxon>
        <taxon>Basidiomycota</taxon>
        <taxon>Ustilaginomycotina</taxon>
        <taxon>Exobasidiomycetes</taxon>
        <taxon>Entylomatales</taxon>
        <taxon>Entylomatales incertae sedis</taxon>
        <taxon>Tilletiopsis</taxon>
    </lineage>
</organism>
<protein>
    <submittedName>
        <fullName evidence="2">DUF654-domain-containing protein</fullName>
    </submittedName>
</protein>
<dbReference type="InterPro" id="IPR006994">
    <property type="entry name" value="TCF25/Rqc1"/>
</dbReference>
<feature type="compositionally biased region" description="Acidic residues" evidence="1">
    <location>
        <begin position="78"/>
        <end position="92"/>
    </location>
</feature>
<dbReference type="EMBL" id="KZ819289">
    <property type="protein sequence ID" value="PWN99008.1"/>
    <property type="molecule type" value="Genomic_DNA"/>
</dbReference>
<dbReference type="STRING" id="58919.A0A316ZD85"/>
<feature type="region of interest" description="Disordered" evidence="1">
    <location>
        <begin position="798"/>
        <end position="875"/>
    </location>
</feature>
<gene>
    <name evidence="2" type="ORF">FA09DRAFT_295872</name>
</gene>
<feature type="compositionally biased region" description="Basic residues" evidence="1">
    <location>
        <begin position="125"/>
        <end position="138"/>
    </location>
</feature>
<dbReference type="AlphaFoldDB" id="A0A316ZD85"/>
<feature type="compositionally biased region" description="Low complexity" evidence="1">
    <location>
        <begin position="203"/>
        <end position="213"/>
    </location>
</feature>
<dbReference type="OrthoDB" id="205993at2759"/>
<name>A0A316ZD85_9BASI</name>
<evidence type="ECO:0000313" key="2">
    <source>
        <dbReference type="EMBL" id="PWN99008.1"/>
    </source>
</evidence>
<feature type="compositionally biased region" description="Basic and acidic residues" evidence="1">
    <location>
        <begin position="31"/>
        <end position="42"/>
    </location>
</feature>
<dbReference type="RefSeq" id="XP_025599287.1">
    <property type="nucleotide sequence ID" value="XM_025740144.1"/>
</dbReference>
<feature type="compositionally biased region" description="Acidic residues" evidence="1">
    <location>
        <begin position="850"/>
        <end position="875"/>
    </location>
</feature>
<feature type="compositionally biased region" description="Polar residues" evidence="1">
    <location>
        <begin position="216"/>
        <end position="227"/>
    </location>
</feature>
<evidence type="ECO:0000256" key="1">
    <source>
        <dbReference type="SAM" id="MobiDB-lite"/>
    </source>
</evidence>
<dbReference type="PANTHER" id="PTHR22684">
    <property type="entry name" value="NULP1-RELATED"/>
    <property type="match status" value="1"/>
</dbReference>
<dbReference type="PANTHER" id="PTHR22684:SF0">
    <property type="entry name" value="RIBOSOME QUALITY CONTROL COMPLEX SUBUNIT TCF25"/>
    <property type="match status" value="1"/>
</dbReference>
<dbReference type="Proteomes" id="UP000245946">
    <property type="component" value="Unassembled WGS sequence"/>
</dbReference>
<accession>A0A316ZD85</accession>
<feature type="compositionally biased region" description="Low complexity" evidence="1">
    <location>
        <begin position="139"/>
        <end position="172"/>
    </location>
</feature>
<sequence length="875" mass="94024">MVPRDLLERSEGKGIADFAREWEESLKAAAVDSDKAAGDKTEAAQSVPAAKADDVVALEKTPAGAAQGSDPAPAEKNETEEDDEEGEEENEAETSQPVGQASFFAAVSGRAEASDDDDDLSAAPRKSKSSRKKKKKKAAAAPAVDTQTEAQPTEAEPAAAPAEVQQSAPAGEGAKGGKRKKKPSKAAGKKTTGKAEGAKDIGSMSMSELSELLASQAGTSEASSSKATECDAEFASAPAPTGPISALRPLLALAAPALDPTVELKRQFGAAAIRAYEAEHGGTNDGSASGLARARAQAWNSNARVRNVLVQPADTWPPIARTFTGIDMELHDVEGRGRLGAWVHSRAYRQAQLQFLQAVQSYDPNQLMALTRRYPWHIDTLLQLSDVSRHQGDLGQAGDFNSRALFAYERTALPAFTGALTSASGPPQLDFGGVENRGFWLAAHRHINFLGRRGTWRTALEWAKLVLGLDAPADPHAIVLWLDFLSIKARQHSWFLEMLPRLDAAVARGVENSGASVLSARTPFDEKDKALVGETQGAQGALDWCVGIQYARALALRAQEKEDGDKTGERSTAALRLAIARHPCLLPLLFDKIGLAFSPEMRSHEVFSVPASRWSNKTDTLSLLLSNVYVSRSESLWREAPTSKWLSETLNEAWPVLRDGAKKLQPAVASQEQRRSVYRHVLVSDLPDALRQTLIGFFPPAVTGGGDSLDAWDPLPPTTEGSTRYDDAYFQPLQKEMERQRSRTAAAGMPPGGIGAALQNLMGMLRGVNGLEEWGAAMENMDDEAREDLLAELMHMTAEQRRQRGADEEEPPGGFGRVAEQEGGDEQGGVVAAFANALRGWWGPGAELPADGEQEGDEDEDEDGFETDEEEEAQA</sequence>
<dbReference type="GO" id="GO:1990116">
    <property type="term" value="P:ribosome-associated ubiquitin-dependent protein catabolic process"/>
    <property type="evidence" value="ECO:0007669"/>
    <property type="project" value="TreeGrafter"/>
</dbReference>
<evidence type="ECO:0000313" key="3">
    <source>
        <dbReference type="Proteomes" id="UP000245946"/>
    </source>
</evidence>
<dbReference type="Pfam" id="PF04910">
    <property type="entry name" value="Tcf25"/>
    <property type="match status" value="1"/>
</dbReference>
<proteinExistence type="predicted"/>
<dbReference type="GO" id="GO:1990112">
    <property type="term" value="C:RQC complex"/>
    <property type="evidence" value="ECO:0007669"/>
    <property type="project" value="TreeGrafter"/>
</dbReference>
<keyword evidence="3" id="KW-1185">Reference proteome</keyword>